<reference evidence="2" key="1">
    <citation type="submission" date="2017-04" db="EMBL/GenBank/DDBJ databases">
        <title>Genome evolution of the luminous symbionts of deep sea anglerfish.</title>
        <authorList>
            <person name="Hendry T.A."/>
        </authorList>
    </citation>
    <scope>NUCLEOTIDE SEQUENCE [LARGE SCALE GENOMIC DNA]</scope>
</reference>
<evidence type="ECO:0000313" key="1">
    <source>
        <dbReference type="EMBL" id="PCS21228.1"/>
    </source>
</evidence>
<comment type="caution">
    <text evidence="1">The sequence shown here is derived from an EMBL/GenBank/DDBJ whole genome shotgun (WGS) entry which is preliminary data.</text>
</comment>
<sequence>MQVINYWLTTRHQCFWVHKTVFVLNKVLKSVQLEMKETLRDI</sequence>
<evidence type="ECO:0000313" key="2">
    <source>
        <dbReference type="Proteomes" id="UP000219020"/>
    </source>
</evidence>
<keyword evidence="2" id="KW-1185">Reference proteome</keyword>
<protein>
    <submittedName>
        <fullName evidence="1">Uncharacterized protein</fullName>
    </submittedName>
</protein>
<name>A0A2A5SZE1_9GAMM</name>
<dbReference type="AlphaFoldDB" id="A0A2A5SZE1"/>
<gene>
    <name evidence="1" type="ORF">BTN49_3116</name>
</gene>
<accession>A0A2A5SZE1</accession>
<dbReference type="Proteomes" id="UP000219020">
    <property type="component" value="Unassembled WGS sequence"/>
</dbReference>
<dbReference type="EMBL" id="NBYY01000036">
    <property type="protein sequence ID" value="PCS21228.1"/>
    <property type="molecule type" value="Genomic_DNA"/>
</dbReference>
<proteinExistence type="predicted"/>
<organism evidence="1 2">
    <name type="scientific">Candidatus Enterovibrio escicola</name>
    <dbReference type="NCBI Taxonomy" id="1927127"/>
    <lineage>
        <taxon>Bacteria</taxon>
        <taxon>Pseudomonadati</taxon>
        <taxon>Pseudomonadota</taxon>
        <taxon>Gammaproteobacteria</taxon>
        <taxon>Vibrionales</taxon>
        <taxon>Vibrionaceae</taxon>
        <taxon>Enterovibrio</taxon>
    </lineage>
</organism>